<dbReference type="HOGENOM" id="CLU_229799_0_0_0"/>
<name>D1AFG6_SEBTE</name>
<evidence type="ECO:0000259" key="1">
    <source>
        <dbReference type="PROSITE" id="PS51208"/>
    </source>
</evidence>
<dbReference type="Gene3D" id="2.160.20.20">
    <property type="match status" value="1"/>
</dbReference>
<dbReference type="eggNOG" id="COG4625">
    <property type="taxonomic scope" value="Bacteria"/>
</dbReference>
<reference evidence="3" key="1">
    <citation type="submission" date="2009-09" db="EMBL/GenBank/DDBJ databases">
        <title>The complete chromosome of Sebaldella termitidis ATCC 33386.</title>
        <authorList>
            <consortium name="US DOE Joint Genome Institute (JGI-PGF)"/>
            <person name="Lucas S."/>
            <person name="Copeland A."/>
            <person name="Lapidus A."/>
            <person name="Glavina del Rio T."/>
            <person name="Dalin E."/>
            <person name="Tice H."/>
            <person name="Bruce D."/>
            <person name="Goodwin L."/>
            <person name="Pitluck S."/>
            <person name="Kyrpides N."/>
            <person name="Mavromatis K."/>
            <person name="Ivanova N."/>
            <person name="Mikhailova N."/>
            <person name="Sims D."/>
            <person name="Meincke L."/>
            <person name="Brettin T."/>
            <person name="Detter J.C."/>
            <person name="Han C."/>
            <person name="Larimer F."/>
            <person name="Land M."/>
            <person name="Hauser L."/>
            <person name="Markowitz V."/>
            <person name="Cheng J.F."/>
            <person name="Hugenholtz P."/>
            <person name="Woyke T."/>
            <person name="Wu D."/>
            <person name="Eisen J.A."/>
        </authorList>
    </citation>
    <scope>NUCLEOTIDE SEQUENCE [LARGE SCALE GENOMIC DNA]</scope>
    <source>
        <strain evidence="3">ATCC 33386 / NCTC 11300</strain>
    </source>
</reference>
<dbReference type="SUPFAM" id="SSF103515">
    <property type="entry name" value="Autotransporter"/>
    <property type="match status" value="1"/>
</dbReference>
<dbReference type="Pfam" id="PF25783">
    <property type="entry name" value="BigA_beta"/>
    <property type="match status" value="1"/>
</dbReference>
<evidence type="ECO:0000313" key="2">
    <source>
        <dbReference type="EMBL" id="ACZ07851.1"/>
    </source>
</evidence>
<dbReference type="EMBL" id="CP001739">
    <property type="protein sequence ID" value="ACZ07851.1"/>
    <property type="molecule type" value="Genomic_DNA"/>
</dbReference>
<gene>
    <name evidence="2" type="ordered locus">Sterm_0983</name>
</gene>
<proteinExistence type="predicted"/>
<protein>
    <submittedName>
        <fullName evidence="2">Outer membrane autotransporter barrel domain protein</fullName>
    </submittedName>
</protein>
<dbReference type="PROSITE" id="PS51208">
    <property type="entry name" value="AUTOTRANSPORTER"/>
    <property type="match status" value="1"/>
</dbReference>
<organism evidence="2 3">
    <name type="scientific">Sebaldella termitidis (strain ATCC 33386 / NCTC 11300)</name>
    <dbReference type="NCBI Taxonomy" id="526218"/>
    <lineage>
        <taxon>Bacteria</taxon>
        <taxon>Fusobacteriati</taxon>
        <taxon>Fusobacteriota</taxon>
        <taxon>Fusobacteriia</taxon>
        <taxon>Fusobacteriales</taxon>
        <taxon>Leptotrichiaceae</taxon>
        <taxon>Sebaldella</taxon>
    </lineage>
</organism>
<dbReference type="InterPro" id="IPR058034">
    <property type="entry name" value="BigA_beta"/>
</dbReference>
<dbReference type="Proteomes" id="UP000000845">
    <property type="component" value="Chromosome"/>
</dbReference>
<dbReference type="eggNOG" id="COG3210">
    <property type="taxonomic scope" value="Bacteria"/>
</dbReference>
<evidence type="ECO:0000313" key="3">
    <source>
        <dbReference type="Proteomes" id="UP000000845"/>
    </source>
</evidence>
<feature type="domain" description="Autotransporter" evidence="1">
    <location>
        <begin position="2020"/>
        <end position="2309"/>
    </location>
</feature>
<dbReference type="KEGG" id="str:Sterm_0983"/>
<dbReference type="RefSeq" id="WP_012860447.1">
    <property type="nucleotide sequence ID" value="NC_013517.1"/>
</dbReference>
<dbReference type="SMART" id="SM00869">
    <property type="entry name" value="Autotransporter"/>
    <property type="match status" value="1"/>
</dbReference>
<reference evidence="2 3" key="2">
    <citation type="journal article" date="2010" name="Stand. Genomic Sci.">
        <title>Complete genome sequence of Sebaldella termitidis type strain (NCTC 11300).</title>
        <authorList>
            <person name="Harmon-Smith M."/>
            <person name="Celia L."/>
            <person name="Chertkov O."/>
            <person name="Lapidus A."/>
            <person name="Copeland A."/>
            <person name="Glavina Del Rio T."/>
            <person name="Nolan M."/>
            <person name="Lucas S."/>
            <person name="Tice H."/>
            <person name="Cheng J.F."/>
            <person name="Han C."/>
            <person name="Detter J.C."/>
            <person name="Bruce D."/>
            <person name="Goodwin L."/>
            <person name="Pitluck S."/>
            <person name="Pati A."/>
            <person name="Liolios K."/>
            <person name="Ivanova N."/>
            <person name="Mavromatis K."/>
            <person name="Mikhailova N."/>
            <person name="Chen A."/>
            <person name="Palaniappan K."/>
            <person name="Land M."/>
            <person name="Hauser L."/>
            <person name="Chang Y.J."/>
            <person name="Jeffries C.D."/>
            <person name="Brettin T."/>
            <person name="Goker M."/>
            <person name="Beck B."/>
            <person name="Bristow J."/>
            <person name="Eisen J.A."/>
            <person name="Markowitz V."/>
            <person name="Hugenholtz P."/>
            <person name="Kyrpides N.C."/>
            <person name="Klenk H.P."/>
            <person name="Chen F."/>
        </authorList>
    </citation>
    <scope>NUCLEOTIDE SEQUENCE [LARGE SCALE GENOMIC DNA]</scope>
    <source>
        <strain evidence="3">ATCC 33386 / NCTC 11300</strain>
    </source>
</reference>
<dbReference type="InterPro" id="IPR012332">
    <property type="entry name" value="Autotransporter_pectin_lyase_C"/>
</dbReference>
<dbReference type="InterPro" id="IPR005546">
    <property type="entry name" value="Autotransporte_beta"/>
</dbReference>
<accession>D1AFG6</accession>
<keyword evidence="3" id="KW-1185">Reference proteome</keyword>
<dbReference type="InterPro" id="IPR036709">
    <property type="entry name" value="Autotransporte_beta_dom_sf"/>
</dbReference>
<sequence length="2309" mass="245774">MKKYKKFIVGFLALNSMITSYSETLGVQSSGKYDRIYENIIKNINRGRPSDTSYKLIEQMLKKKNKELKDLYNQGDYIVKPEYLEWQIFFSGFYAERDKGDNTEENAERHSDPTYGTTGFYDEDGRYIITGTNKAAYGKEYRDPQAPRTVNLGVSIPIKGLSRGEVHLDLPSGSPVEINPRNYDVSPPSGLVIPEINVFRFEINIPSVVLPVITTPGSFTVSVPDTGNGDDTGSYLGVANSYTAKIAQFNLTSGLLEGTWSSTSSLSAYRAVNLNGKSDYGGTTMGSRADITNYTYSSNSGDGAVALYKVGGAEKITLGTQGDPNAFIMRIISNVGDSYPAASTLPHLIQYDPHGSRGTYNRYLTNYYGTGITPSGIFDYYAELNNYGRLEGIGDSFLMIGLQEHTGNFSPTVKNYGTIIGIADDQYTQGGRRHVAFSFMAPQQHGTQGRRFEFYNMTGGKIELQARESIAFNFGASPGLATRPHFLIYNDGDVVLYGNNSVGVKTANNNLDLPYSKLVFNKPIRINGDQSIGVELVKTMDDGYGNVEAGKYDPMEAVIKVIIGDEPNSNTGDSKGDKSKVEESIGLYINKSTIDYRLGTFDFQFGEYAKRSTLINISSGKLFLDDNKVSEIFINKGIDNFGIIATGSASELTLKPNIKIGTAADNVNGTIALYGTNGAKIHLHSGNNIETNGLNSHGIILTNSNTVLDDTSSGGSNHSFTATGNESTVIYTENGASVNLANSSNIDVKATGEKSIGVYTKGGTVTLGTAGTGTGTYEIGKNGVLFYSDGTGNGRINISGTDFTVGEGSLFVRINTPSLIAGNQQINFTHNTGNTNLNLLSGGIGFVYTGDGINPVGLSDIQNYFSNNFTGISNMNVTVNKGARLFVIEKYASMNLSDIIAISSPTGLFNDVRNNGGSKAFMVRGNLVLDPAGGVINLDDINEDYNNIERALTGITVPSGVTVTGSGDRQTALVDDNSYDSTLYVKMENNGTINLTGNNSTAIYVNNGQIDNKGTVSSIGNGGIGLFGENGTVIKNTNLITIADNGVGIYGISYQDPASVPVYGGGKINITNTGIIQSNTGQHAIGIYAENNRTGGGIADSHIDLSNGKINLQNSEGAIGLYVDKGTVTDSGSEITVGKNGIGIYAKDSDITLTGTTVNLFGDNALGLYADGNTNLIGNGQINISGKNVVLFNMVSSGSITNNFVVNNVAPGSSYTLGNISGTSFEYAGSSHLSSDGTLISGKDSTILLNALSSVNANSGEINIAALIADGQYTGITPSGFTPGIEGENRGTIIMGNLSAGLIGKNNARLKNDGFITVGNNSAGMTSFGGGALLLNTKSIIIGSDSHGMYLQNGTDITNDTGGIITSAGNNSVGIYADAITGTITNKGIIRLTGDKEIGIYATGASNKIINNDGLIEIGDSIDINVPNIGIYSETAGDTFTNNGTVTSGKNSIGMYNYGDTVIQNGILNVGDTGVGAYITNGNITNTTAAQFNFMSINAIGVYALNSQVSNSALMNIGNSNYGFILMDSSFINMAPNINLGTDSVFVYRSGAGNIVNNAGTAIAMSGSDNIAYYTINGGSITNDGDIIGTAGKNNVGIYNVGGGILNNGIVAIGDSDIAYKKDSLGNYIYDVNGNRILDAENSKYAVGLYGEGSAISNSASGNITVGEGSIGIATKGGSGINDGVITGTGESTRGMYTEKGTVINNNIINITGDNAIGMAGNGAGSVVINNGTVTVTGKNVIGLYGNLATTVINSGTVIANGEGAAGIVLSQGSKLDNTASGTMIINSVRTENYGTSAGEIYETPTIINSGVIKISEKFETDGINVVIKVDPESVRKPTPEEIAAGGYDPSDSGADYLISNAVSIEAPSFTITDPLQISGNFTEGTNVKKYKLEDIIKSASGHGVNEGMVPVVSRSLTWRATPIVNEAGHVDIWMEKIDYNEFTGGLWYEEFGAALEDKYYNAAGDALTIYDKIDVIEKESDFRHVMASLAGNIYSNINQREEDMARTFENALDVIINSKNNTKENIKINIIAGKGKTKDDTDGITDYDYTTTGILALREVERTHRHTFGYSLGYLHTGFEFKDGNESEELVDTIQLGVHNKYTVNGWKLRNDLTGRVSFHNIDRNIDWPNRPFGTEREEMNGNYETYSFTSDNILGKEFSIGKQVSVMPYGAFRAMYVTRPTFSESGTERLQVEGNDAWSAKPRAGLEVKGEMPLSNKTAWKLTGKLDFAYEYELADLNERERAKLIAVEDSYHKLSKPEEEKGMFRAKALFGIEVEDRYGLFLTGEYMTGNDDQDDYRAGVTLKAVF</sequence>
<dbReference type="Pfam" id="PF03797">
    <property type="entry name" value="Autotransporter"/>
    <property type="match status" value="1"/>
</dbReference>